<dbReference type="PROSITE" id="PS51318">
    <property type="entry name" value="TAT"/>
    <property type="match status" value="1"/>
</dbReference>
<dbReference type="RefSeq" id="WP_250141312.1">
    <property type="nucleotide sequence ID" value="NZ_JALIQP010000003.1"/>
</dbReference>
<keyword evidence="3" id="KW-1185">Reference proteome</keyword>
<gene>
    <name evidence="2" type="ORF">ACFO5R_21860</name>
</gene>
<dbReference type="InterPro" id="IPR023833">
    <property type="entry name" value="Signal_pept_SipW-depend-type"/>
</dbReference>
<proteinExistence type="predicted"/>
<accession>A0ABD5PW01</accession>
<evidence type="ECO:0000256" key="1">
    <source>
        <dbReference type="SAM" id="MobiDB-lite"/>
    </source>
</evidence>
<dbReference type="Proteomes" id="UP001595898">
    <property type="component" value="Unassembled WGS sequence"/>
</dbReference>
<organism evidence="2 3">
    <name type="scientific">Halosolutus amylolyticus</name>
    <dbReference type="NCBI Taxonomy" id="2932267"/>
    <lineage>
        <taxon>Archaea</taxon>
        <taxon>Methanobacteriati</taxon>
        <taxon>Methanobacteriota</taxon>
        <taxon>Stenosarchaea group</taxon>
        <taxon>Halobacteria</taxon>
        <taxon>Halobacteriales</taxon>
        <taxon>Natrialbaceae</taxon>
        <taxon>Halosolutus</taxon>
    </lineage>
</organism>
<evidence type="ECO:0000313" key="2">
    <source>
        <dbReference type="EMBL" id="MFC4544583.1"/>
    </source>
</evidence>
<feature type="region of interest" description="Disordered" evidence="1">
    <location>
        <begin position="261"/>
        <end position="282"/>
    </location>
</feature>
<protein>
    <submittedName>
        <fullName evidence="2">SipW-dependent-type signal peptide-containing protein</fullName>
    </submittedName>
</protein>
<sequence>MTEDRSYSLSRRQVIGGLGAIGVASAGAGLGTTAYFNDEESFDDNSLAAGELDLYVHYEFTADQDGVEGENLGEPTSGTVQGGVDEHEGDEVSVSYGLADVKPGDSGSLDFCFSIVDNPAFVWAGGELTANDENGYTEPEPETQAGGDANDPGDPNGEGELADAIEATLRYCGEDADGATVDGDAIESGTLKEVLAALADGIALDGDGNGDAEPGDRVPFEGVEEPDEHDDTCVCLEWEVPTSVGNEIQTDSVEFDLAFHAEQSRHNTGENNPFADDSDGNN</sequence>
<feature type="region of interest" description="Disordered" evidence="1">
    <location>
        <begin position="205"/>
        <end position="229"/>
    </location>
</feature>
<dbReference type="InterPro" id="IPR006311">
    <property type="entry name" value="TAT_signal"/>
</dbReference>
<comment type="caution">
    <text evidence="2">The sequence shown here is derived from an EMBL/GenBank/DDBJ whole genome shotgun (WGS) entry which is preliminary data.</text>
</comment>
<feature type="region of interest" description="Disordered" evidence="1">
    <location>
        <begin position="66"/>
        <end position="86"/>
    </location>
</feature>
<feature type="region of interest" description="Disordered" evidence="1">
    <location>
        <begin position="130"/>
        <end position="159"/>
    </location>
</feature>
<name>A0ABD5PW01_9EURY</name>
<feature type="compositionally biased region" description="Low complexity" evidence="1">
    <location>
        <begin position="145"/>
        <end position="155"/>
    </location>
</feature>
<reference evidence="2 3" key="1">
    <citation type="journal article" date="2019" name="Int. J. Syst. Evol. Microbiol.">
        <title>The Global Catalogue of Microorganisms (GCM) 10K type strain sequencing project: providing services to taxonomists for standard genome sequencing and annotation.</title>
        <authorList>
            <consortium name="The Broad Institute Genomics Platform"/>
            <consortium name="The Broad Institute Genome Sequencing Center for Infectious Disease"/>
            <person name="Wu L."/>
            <person name="Ma J."/>
        </authorList>
    </citation>
    <scope>NUCLEOTIDE SEQUENCE [LARGE SCALE GENOMIC DNA]</scope>
    <source>
        <strain evidence="2 3">WLHS5</strain>
    </source>
</reference>
<evidence type="ECO:0000313" key="3">
    <source>
        <dbReference type="Proteomes" id="UP001595898"/>
    </source>
</evidence>
<dbReference type="EMBL" id="JBHSFA010000011">
    <property type="protein sequence ID" value="MFC4544583.1"/>
    <property type="molecule type" value="Genomic_DNA"/>
</dbReference>
<dbReference type="AlphaFoldDB" id="A0ABD5PW01"/>
<dbReference type="NCBIfam" id="TIGR04088">
    <property type="entry name" value="cognate_SipW"/>
    <property type="match status" value="1"/>
</dbReference>